<dbReference type="GO" id="GO:0008137">
    <property type="term" value="F:NADH dehydrogenase (ubiquinone) activity"/>
    <property type="evidence" value="ECO:0007669"/>
    <property type="project" value="InterPro"/>
</dbReference>
<feature type="domain" description="NADH:quinone oxidoreductase/Mrp antiporter transmembrane" evidence="9">
    <location>
        <begin position="116"/>
        <end position="383"/>
    </location>
</feature>
<protein>
    <submittedName>
        <fullName evidence="10">NADH dehydrogenase (Quinone)</fullName>
        <ecNumber evidence="10">1.6.5.11</ecNumber>
    </submittedName>
</protein>
<evidence type="ECO:0000256" key="2">
    <source>
        <dbReference type="ARBA" id="ARBA00022475"/>
    </source>
</evidence>
<organism evidence="10">
    <name type="scientific">uncultured Desulfovibrio sp</name>
    <dbReference type="NCBI Taxonomy" id="167968"/>
    <lineage>
        <taxon>Bacteria</taxon>
        <taxon>Pseudomonadati</taxon>
        <taxon>Thermodesulfobacteriota</taxon>
        <taxon>Desulfovibrionia</taxon>
        <taxon>Desulfovibrionales</taxon>
        <taxon>Desulfovibrionaceae</taxon>
        <taxon>Desulfovibrio</taxon>
        <taxon>environmental samples</taxon>
    </lineage>
</organism>
<feature type="transmembrane region" description="Helical" evidence="8">
    <location>
        <begin position="119"/>
        <end position="137"/>
    </location>
</feature>
<evidence type="ECO:0000259" key="9">
    <source>
        <dbReference type="Pfam" id="PF00361"/>
    </source>
</evidence>
<dbReference type="PRINTS" id="PR01437">
    <property type="entry name" value="NUOXDRDTASE4"/>
</dbReference>
<dbReference type="AlphaFoldDB" id="A0A212KKZ0"/>
<feature type="transmembrane region" description="Helical" evidence="8">
    <location>
        <begin position="425"/>
        <end position="445"/>
    </location>
</feature>
<dbReference type="PANTHER" id="PTHR42682:SF4">
    <property type="entry name" value="NADH-UBIQUINONE_PLASTOQUINONE"/>
    <property type="match status" value="1"/>
</dbReference>
<dbReference type="InterPro" id="IPR052175">
    <property type="entry name" value="ComplexI-like_HydComp"/>
</dbReference>
<dbReference type="PANTHER" id="PTHR42682">
    <property type="entry name" value="HYDROGENASE-4 COMPONENT F"/>
    <property type="match status" value="1"/>
</dbReference>
<feature type="transmembrane region" description="Helical" evidence="8">
    <location>
        <begin position="69"/>
        <end position="88"/>
    </location>
</feature>
<sequence>MTEPWIHPSAVLLLGAVILPLLPKALRRICIVLVPVLAFCAVLLMQGHNGVYGVLPFMKWQLIFGKVDALSMVFAYIMTLMCVIGSVYGLHVEEAAQHSAAWTYVAGSLGVIFCGDYLTLFLFWELMAFSSVFLVWFRRRKESLASGYRYLLVHTAGGLLLLAGLVLRYRATGDLTFGPIGVADPQLYTYLIMAGFILNAAVPPLHAWLPDAYGEATVTGAVFMCAFTTKTAVYVLARSFAGMEILVPLGVCMALYGVVYAVLENDARRLLAYHIISQVGYMVAAVGIGTPLAINGACAHAFAHILYKGLLFMGCGSVLHMTGVSKFTQLGGLYKKMPKTFVFTLVGGLSISAFPLFSGFVTKAMIVAAGFEAHNYWAGFLLTLASAGTFLHTGLKVPYFIWFGKNNCSKETWERAGDPPLNMQAAMAVAAFLCIFIGCHTPYLYDMLPFPEVAAQYHPYSAAHISETLQILLFTALGFFLLLKKLTPEPTISLDLDWFYRMGGRLFYWFARKPVQSADNAVGEAWNRQGIVPLMRTARFWSWFDWHGIDTVVDGTARSVRSLGGMLRHVQSGSLQINIISMAAVVALVLTLLALV</sequence>
<dbReference type="GO" id="GO:0042773">
    <property type="term" value="P:ATP synthesis coupled electron transport"/>
    <property type="evidence" value="ECO:0007669"/>
    <property type="project" value="InterPro"/>
</dbReference>
<feature type="transmembrane region" description="Helical" evidence="8">
    <location>
        <begin position="300"/>
        <end position="319"/>
    </location>
</feature>
<evidence type="ECO:0000256" key="4">
    <source>
        <dbReference type="ARBA" id="ARBA00022989"/>
    </source>
</evidence>
<dbReference type="InterPro" id="IPR001750">
    <property type="entry name" value="ND/Mrp_TM"/>
</dbReference>
<feature type="transmembrane region" description="Helical" evidence="8">
    <location>
        <begin position="270"/>
        <end position="294"/>
    </location>
</feature>
<feature type="transmembrane region" description="Helical" evidence="8">
    <location>
        <begin position="377"/>
        <end position="404"/>
    </location>
</feature>
<dbReference type="InterPro" id="IPR003918">
    <property type="entry name" value="NADH_UbQ_OxRdtase"/>
</dbReference>
<dbReference type="Gene3D" id="1.20.5.2700">
    <property type="match status" value="1"/>
</dbReference>
<feature type="transmembrane region" description="Helical" evidence="8">
    <location>
        <begin position="575"/>
        <end position="595"/>
    </location>
</feature>
<gene>
    <name evidence="10" type="ORF">KM92DES2_20430</name>
</gene>
<evidence type="ECO:0000256" key="6">
    <source>
        <dbReference type="ARBA" id="ARBA00023136"/>
    </source>
</evidence>
<evidence type="ECO:0000256" key="8">
    <source>
        <dbReference type="SAM" id="Phobius"/>
    </source>
</evidence>
<dbReference type="RefSeq" id="WP_227118383.1">
    <property type="nucleotide sequence ID" value="NZ_LT598928.1"/>
</dbReference>
<evidence type="ECO:0000256" key="3">
    <source>
        <dbReference type="ARBA" id="ARBA00022692"/>
    </source>
</evidence>
<feature type="transmembrane region" description="Helical" evidence="8">
    <location>
        <begin position="149"/>
        <end position="167"/>
    </location>
</feature>
<dbReference type="GO" id="GO:0016491">
    <property type="term" value="F:oxidoreductase activity"/>
    <property type="evidence" value="ECO:0007669"/>
    <property type="project" value="UniProtKB-KW"/>
</dbReference>
<keyword evidence="3 7" id="KW-0812">Transmembrane</keyword>
<keyword evidence="4 8" id="KW-1133">Transmembrane helix</keyword>
<accession>A0A212KKZ0</accession>
<feature type="transmembrane region" description="Helical" evidence="8">
    <location>
        <begin position="243"/>
        <end position="263"/>
    </location>
</feature>
<dbReference type="NCBIfam" id="NF009310">
    <property type="entry name" value="PRK12668.1"/>
    <property type="match status" value="1"/>
</dbReference>
<keyword evidence="6 8" id="KW-0472">Membrane</keyword>
<comment type="subcellular location">
    <subcellularLocation>
        <location evidence="1">Cell membrane</location>
        <topology evidence="1">Multi-pass membrane protein</topology>
    </subcellularLocation>
    <subcellularLocation>
        <location evidence="7">Membrane</location>
        <topology evidence="7">Multi-pass membrane protein</topology>
    </subcellularLocation>
</comment>
<feature type="transmembrane region" description="Helical" evidence="8">
    <location>
        <begin position="95"/>
        <end position="113"/>
    </location>
</feature>
<name>A0A212KKZ0_9BACT</name>
<feature type="transmembrane region" description="Helical" evidence="8">
    <location>
        <begin position="187"/>
        <end position="209"/>
    </location>
</feature>
<proteinExistence type="predicted"/>
<keyword evidence="5 10" id="KW-0560">Oxidoreductase</keyword>
<reference evidence="10" key="1">
    <citation type="submission" date="2016-04" db="EMBL/GenBank/DDBJ databases">
        <authorList>
            <person name="Evans L.H."/>
            <person name="Alamgir A."/>
            <person name="Owens N."/>
            <person name="Weber N.D."/>
            <person name="Virtaneva K."/>
            <person name="Barbian K."/>
            <person name="Babar A."/>
            <person name="Rosenke K."/>
        </authorList>
    </citation>
    <scope>NUCLEOTIDE SEQUENCE</scope>
    <source>
        <strain evidence="10">92-2</strain>
    </source>
</reference>
<evidence type="ECO:0000256" key="7">
    <source>
        <dbReference type="RuleBase" id="RU000320"/>
    </source>
</evidence>
<evidence type="ECO:0000256" key="1">
    <source>
        <dbReference type="ARBA" id="ARBA00004651"/>
    </source>
</evidence>
<feature type="transmembrane region" description="Helical" evidence="8">
    <location>
        <begin position="340"/>
        <end position="357"/>
    </location>
</feature>
<dbReference type="EMBL" id="FLUP01000002">
    <property type="protein sequence ID" value="SBW12308.1"/>
    <property type="molecule type" value="Genomic_DNA"/>
</dbReference>
<evidence type="ECO:0000256" key="5">
    <source>
        <dbReference type="ARBA" id="ARBA00023002"/>
    </source>
</evidence>
<dbReference type="EC" id="1.6.5.11" evidence="10"/>
<dbReference type="GO" id="GO:0005886">
    <property type="term" value="C:plasma membrane"/>
    <property type="evidence" value="ECO:0007669"/>
    <property type="project" value="UniProtKB-SubCell"/>
</dbReference>
<feature type="transmembrane region" description="Helical" evidence="8">
    <location>
        <begin position="6"/>
        <end position="22"/>
    </location>
</feature>
<feature type="transmembrane region" description="Helical" evidence="8">
    <location>
        <begin position="465"/>
        <end position="483"/>
    </location>
</feature>
<feature type="transmembrane region" description="Helical" evidence="8">
    <location>
        <begin position="216"/>
        <end position="237"/>
    </location>
</feature>
<keyword evidence="2" id="KW-1003">Cell membrane</keyword>
<feature type="transmembrane region" description="Helical" evidence="8">
    <location>
        <begin position="29"/>
        <end position="49"/>
    </location>
</feature>
<evidence type="ECO:0000313" key="10">
    <source>
        <dbReference type="EMBL" id="SBW12308.1"/>
    </source>
</evidence>
<dbReference type="Pfam" id="PF00361">
    <property type="entry name" value="Proton_antipo_M"/>
    <property type="match status" value="1"/>
</dbReference>